<evidence type="ECO:0000256" key="6">
    <source>
        <dbReference type="ARBA" id="ARBA00042523"/>
    </source>
</evidence>
<dbReference type="GO" id="GO:0000177">
    <property type="term" value="C:cytoplasmic exosome (RNase complex)"/>
    <property type="evidence" value="ECO:0007669"/>
    <property type="project" value="TreeGrafter"/>
</dbReference>
<dbReference type="GO" id="GO:0016075">
    <property type="term" value="P:rRNA catabolic process"/>
    <property type="evidence" value="ECO:0007669"/>
    <property type="project" value="TreeGrafter"/>
</dbReference>
<dbReference type="GO" id="GO:0005730">
    <property type="term" value="C:nucleolus"/>
    <property type="evidence" value="ECO:0007669"/>
    <property type="project" value="UniProtKB-SubCell"/>
</dbReference>
<proteinExistence type="inferred from homology"/>
<dbReference type="InterPro" id="IPR036322">
    <property type="entry name" value="WD40_repeat_dom_sf"/>
</dbReference>
<protein>
    <recommendedName>
        <fullName evidence="6">Ribosomal RNA-processing protein 42</fullName>
    </recommendedName>
</protein>
<dbReference type="SUPFAM" id="SSF50978">
    <property type="entry name" value="WD40 repeat-like"/>
    <property type="match status" value="1"/>
</dbReference>
<dbReference type="GO" id="GO:0034476">
    <property type="term" value="P:U5 snRNA 3'-end processing"/>
    <property type="evidence" value="ECO:0007669"/>
    <property type="project" value="TreeGrafter"/>
</dbReference>
<evidence type="ECO:0000256" key="4">
    <source>
        <dbReference type="ARBA" id="ARBA00022490"/>
    </source>
</evidence>
<dbReference type="EMBL" id="LNRQ01000005">
    <property type="protein sequence ID" value="KZM96444.1"/>
    <property type="molecule type" value="Genomic_DNA"/>
</dbReference>
<dbReference type="Gene3D" id="2.130.10.10">
    <property type="entry name" value="YVTN repeat-like/Quinoprotein amine dehydrogenase"/>
    <property type="match status" value="1"/>
</dbReference>
<comment type="similarity">
    <text evidence="3">Belongs to the RNase PH family.</text>
</comment>
<dbReference type="InterPro" id="IPR015943">
    <property type="entry name" value="WD40/YVTN_repeat-like_dom_sf"/>
</dbReference>
<accession>A0A164ZUT8</accession>
<dbReference type="CDD" id="cd11367">
    <property type="entry name" value="RNase_PH_RRP42"/>
    <property type="match status" value="1"/>
</dbReference>
<evidence type="ECO:0000259" key="7">
    <source>
        <dbReference type="Pfam" id="PF01138"/>
    </source>
</evidence>
<comment type="caution">
    <text evidence="9">The sequence shown here is derived from an EMBL/GenBank/DDBJ whole genome shotgun (WGS) entry which is preliminary data.</text>
</comment>
<dbReference type="InterPro" id="IPR015847">
    <property type="entry name" value="ExoRNase_PH_dom2"/>
</dbReference>
<dbReference type="GO" id="GO:0034473">
    <property type="term" value="P:U1 snRNA 3'-end processing"/>
    <property type="evidence" value="ECO:0007669"/>
    <property type="project" value="TreeGrafter"/>
</dbReference>
<dbReference type="PANTHER" id="PTHR11097:SF8">
    <property type="entry name" value="EXOSOME COMPLEX COMPONENT RRP42"/>
    <property type="match status" value="1"/>
</dbReference>
<dbReference type="InterPro" id="IPR036047">
    <property type="entry name" value="F-box-like_dom_sf"/>
</dbReference>
<feature type="domain" description="Exoribonuclease phosphorolytic" evidence="7">
    <location>
        <begin position="452"/>
        <end position="591"/>
    </location>
</feature>
<dbReference type="GO" id="GO:0000467">
    <property type="term" value="P:exonucleolytic trimming to generate mature 3'-end of 5.8S rRNA from tricistronic rRNA transcript (SSU-rRNA, 5.8S rRNA, LSU-rRNA)"/>
    <property type="evidence" value="ECO:0007669"/>
    <property type="project" value="TreeGrafter"/>
</dbReference>
<dbReference type="SUPFAM" id="SSF81383">
    <property type="entry name" value="F-box domain"/>
    <property type="match status" value="1"/>
</dbReference>
<sequence>MLSSSDNSSIYGIKKSCAIARLTKFWIADEMSVAALAYYQLYVCSTWRAVSNSDLLWQNLTRRIWHCNNLRHNTWYEEYVHHHRLARNFRVGRYLYNPLHLSPADENNNNENLVCRRLTISDYYLAAGFSDGTVRLFHLPNMLYLSTFRPQNRNRLGHFSPAVSGIILSESRLVFASLDGDIHVAMTDNAIPPRRAHLGDVVNDGALVDFNGCSQWWVGLYAGVPGRAFHVWNGVTEELVFIGGTLTDHEAVRGWHLLTELTELIGRVRLTSRELAVACTSLRFIVFDLRDQVIVLGEEEFPRRLMVGAFDARHEEFVIVDRRGSASVRRVGTLEEVCRFDVRGASQRGVLGCTNGGYALMCVGGLIRAWEIEHGEHLYSLVERIGEATALVADERYLVACSSDNTIHLHTYTYTYTYKLGVMVGLSIGEKHFIEGGVAQDIRTDGRRRLVYRPIQLQTGVIPQANGSARVRMGGTEVIASVKAELGRPSSLQPDKGKVFINVDCSPTADPIFEGRGGEELSTELSGALQICLLGGKSGAGAAIDLSSLSIVGGKICWDLYIDGLVVSADGNLLDALGAAIKAALSNTGIPKVNVAAGASSDEQPEVDISDEEFLQFDTSAVPVIITLTEVGRHYIVDATPEEESHMNSAISMSVNRKGNICGLTKRGSAGLDPSVILDMISVGIHVSEQLMNKLDSEIAAAEACEEE</sequence>
<evidence type="ECO:0000259" key="8">
    <source>
        <dbReference type="Pfam" id="PF03725"/>
    </source>
</evidence>
<keyword evidence="4" id="KW-0963">Cytoplasm</keyword>
<dbReference type="Gramene" id="KZM96444">
    <property type="protein sequence ID" value="KZM96444"/>
    <property type="gene ID" value="DCAR_019686"/>
</dbReference>
<dbReference type="GO" id="GO:0034475">
    <property type="term" value="P:U4 snRNA 3'-end processing"/>
    <property type="evidence" value="ECO:0007669"/>
    <property type="project" value="TreeGrafter"/>
</dbReference>
<dbReference type="AlphaFoldDB" id="A0A164ZUT8"/>
<dbReference type="SUPFAM" id="SSF54211">
    <property type="entry name" value="Ribosomal protein S5 domain 2-like"/>
    <property type="match status" value="1"/>
</dbReference>
<dbReference type="STRING" id="79200.A0A164ZUT8"/>
<dbReference type="GO" id="GO:0071038">
    <property type="term" value="P:TRAMP-dependent tRNA surveillance pathway"/>
    <property type="evidence" value="ECO:0007669"/>
    <property type="project" value="TreeGrafter"/>
</dbReference>
<evidence type="ECO:0000256" key="5">
    <source>
        <dbReference type="ARBA" id="ARBA00022835"/>
    </source>
</evidence>
<dbReference type="GO" id="GO:0071028">
    <property type="term" value="P:nuclear mRNA surveillance"/>
    <property type="evidence" value="ECO:0007669"/>
    <property type="project" value="TreeGrafter"/>
</dbReference>
<evidence type="ECO:0000256" key="3">
    <source>
        <dbReference type="ARBA" id="ARBA00006678"/>
    </source>
</evidence>
<dbReference type="GO" id="GO:0035925">
    <property type="term" value="F:mRNA 3'-UTR AU-rich region binding"/>
    <property type="evidence" value="ECO:0007669"/>
    <property type="project" value="TreeGrafter"/>
</dbReference>
<evidence type="ECO:0000256" key="1">
    <source>
        <dbReference type="ARBA" id="ARBA00004496"/>
    </source>
</evidence>
<dbReference type="GO" id="GO:0000176">
    <property type="term" value="C:nuclear exosome (RNase complex)"/>
    <property type="evidence" value="ECO:0007669"/>
    <property type="project" value="TreeGrafter"/>
</dbReference>
<dbReference type="InterPro" id="IPR027408">
    <property type="entry name" value="PNPase/RNase_PH_dom_sf"/>
</dbReference>
<dbReference type="InterPro" id="IPR050590">
    <property type="entry name" value="Exosome_comp_Rrp42_subfam"/>
</dbReference>
<evidence type="ECO:0000256" key="2">
    <source>
        <dbReference type="ARBA" id="ARBA00004604"/>
    </source>
</evidence>
<feature type="domain" description="Exoribonuclease phosphorolytic" evidence="8">
    <location>
        <begin position="622"/>
        <end position="684"/>
    </location>
</feature>
<dbReference type="SUPFAM" id="SSF55666">
    <property type="entry name" value="Ribonuclease PH domain 2-like"/>
    <property type="match status" value="1"/>
</dbReference>
<dbReference type="InterPro" id="IPR036345">
    <property type="entry name" value="ExoRNase_PH_dom2_sf"/>
</dbReference>
<dbReference type="FunFam" id="3.30.230.70:FF:000016">
    <property type="entry name" value="Exosome complex component RRP42"/>
    <property type="match status" value="1"/>
</dbReference>
<keyword evidence="5" id="KW-0271">Exosome</keyword>
<gene>
    <name evidence="9" type="ORF">DCAR_019686</name>
</gene>
<dbReference type="InterPro" id="IPR001247">
    <property type="entry name" value="ExoRNase_PH_dom1"/>
</dbReference>
<dbReference type="GO" id="GO:0071035">
    <property type="term" value="P:nuclear polyadenylation-dependent rRNA catabolic process"/>
    <property type="evidence" value="ECO:0007669"/>
    <property type="project" value="TreeGrafter"/>
</dbReference>
<comment type="subcellular location">
    <subcellularLocation>
        <location evidence="1">Cytoplasm</location>
    </subcellularLocation>
    <subcellularLocation>
        <location evidence="2">Nucleus</location>
        <location evidence="2">Nucleolus</location>
    </subcellularLocation>
</comment>
<dbReference type="Pfam" id="PF01138">
    <property type="entry name" value="RNase_PH"/>
    <property type="match status" value="1"/>
</dbReference>
<dbReference type="Gene3D" id="3.30.230.70">
    <property type="entry name" value="GHMP Kinase, N-terminal domain"/>
    <property type="match status" value="1"/>
</dbReference>
<reference evidence="9" key="1">
    <citation type="journal article" date="2016" name="Nat. Genet.">
        <title>A high-quality carrot genome assembly provides new insights into carotenoid accumulation and asterid genome evolution.</title>
        <authorList>
            <person name="Iorizzo M."/>
            <person name="Ellison S."/>
            <person name="Senalik D."/>
            <person name="Zeng P."/>
            <person name="Satapoomin P."/>
            <person name="Huang J."/>
            <person name="Bowman M."/>
            <person name="Iovene M."/>
            <person name="Sanseverino W."/>
            <person name="Cavagnaro P."/>
            <person name="Yildiz M."/>
            <person name="Macko-Podgorni A."/>
            <person name="Moranska E."/>
            <person name="Grzebelus E."/>
            <person name="Grzebelus D."/>
            <person name="Ashrafi H."/>
            <person name="Zheng Z."/>
            <person name="Cheng S."/>
            <person name="Spooner D."/>
            <person name="Van Deynze A."/>
            <person name="Simon P."/>
        </authorList>
    </citation>
    <scope>NUCLEOTIDE SEQUENCE [LARGE SCALE GENOMIC DNA]</scope>
    <source>
        <tissue evidence="9">Leaf</tissue>
    </source>
</reference>
<evidence type="ECO:0000313" key="9">
    <source>
        <dbReference type="EMBL" id="KZM96444.1"/>
    </source>
</evidence>
<dbReference type="PANTHER" id="PTHR11097">
    <property type="entry name" value="EXOSOME COMPLEX EXONUCLEASE RIBOSOMAL RNA PROCESSING PROTEIN"/>
    <property type="match status" value="1"/>
</dbReference>
<dbReference type="Pfam" id="PF03725">
    <property type="entry name" value="RNase_PH_C"/>
    <property type="match status" value="1"/>
</dbReference>
<name>A0A164ZUT8_DAUCS</name>
<organism evidence="9">
    <name type="scientific">Daucus carota subsp. sativus</name>
    <name type="common">Carrot</name>
    <dbReference type="NCBI Taxonomy" id="79200"/>
    <lineage>
        <taxon>Eukaryota</taxon>
        <taxon>Viridiplantae</taxon>
        <taxon>Streptophyta</taxon>
        <taxon>Embryophyta</taxon>
        <taxon>Tracheophyta</taxon>
        <taxon>Spermatophyta</taxon>
        <taxon>Magnoliopsida</taxon>
        <taxon>eudicotyledons</taxon>
        <taxon>Gunneridae</taxon>
        <taxon>Pentapetalae</taxon>
        <taxon>asterids</taxon>
        <taxon>campanulids</taxon>
        <taxon>Apiales</taxon>
        <taxon>Apiaceae</taxon>
        <taxon>Apioideae</taxon>
        <taxon>Scandiceae</taxon>
        <taxon>Daucinae</taxon>
        <taxon>Daucus</taxon>
        <taxon>Daucus sect. Daucus</taxon>
    </lineage>
</organism>
<dbReference type="InterPro" id="IPR020568">
    <property type="entry name" value="Ribosomal_Su5_D2-typ_SF"/>
</dbReference>